<keyword evidence="7" id="KW-0732">Signal</keyword>
<evidence type="ECO:0000256" key="1">
    <source>
        <dbReference type="ARBA" id="ARBA00005575"/>
    </source>
</evidence>
<dbReference type="InterPro" id="IPR008984">
    <property type="entry name" value="SMAD_FHA_dom_sf"/>
</dbReference>
<feature type="domain" description="Protein kinase" evidence="9">
    <location>
        <begin position="115"/>
        <end position="432"/>
    </location>
</feature>
<reference evidence="10" key="1">
    <citation type="submission" date="2015-06" db="EMBL/GenBank/DDBJ databases">
        <title>Genetic Architecture Underlying Mating-Type Determination in the Yeast Leucosporidium scottii and the Evolution of Mating Systems in Basidiomycetes.</title>
        <authorList>
            <person name="Maia T.M."/>
            <person name="Lopes S."/>
            <person name="Almeida J.M.G.C.F."/>
            <person name="Rosa L.H."/>
            <person name="Sampaio J.P."/>
            <person name="Goncalves P."/>
            <person name="Coelho M.A."/>
        </authorList>
    </citation>
    <scope>NUCLEOTIDE SEQUENCE</scope>
</reference>
<comment type="catalytic activity">
    <reaction evidence="6">
        <text>L-seryl-[protein] + ATP = O-phospho-L-seryl-[protein] + ADP + H(+)</text>
        <dbReference type="Rhea" id="RHEA:17989"/>
        <dbReference type="Rhea" id="RHEA-COMP:9863"/>
        <dbReference type="Rhea" id="RHEA-COMP:11604"/>
        <dbReference type="ChEBI" id="CHEBI:15378"/>
        <dbReference type="ChEBI" id="CHEBI:29999"/>
        <dbReference type="ChEBI" id="CHEBI:30616"/>
        <dbReference type="ChEBI" id="CHEBI:83421"/>
        <dbReference type="ChEBI" id="CHEBI:456216"/>
        <dbReference type="EC" id="2.7.11.1"/>
    </reaction>
</comment>
<evidence type="ECO:0000256" key="4">
    <source>
        <dbReference type="ARBA" id="ARBA00022777"/>
    </source>
</evidence>
<dbReference type="SUPFAM" id="SSF56112">
    <property type="entry name" value="Protein kinase-like (PK-like)"/>
    <property type="match status" value="1"/>
</dbReference>
<dbReference type="GO" id="GO:0004674">
    <property type="term" value="F:protein serine/threonine kinase activity"/>
    <property type="evidence" value="ECO:0007669"/>
    <property type="project" value="UniProtKB-KW"/>
</dbReference>
<gene>
    <name evidence="10" type="ORF">ls5930a1_00088</name>
</gene>
<comment type="similarity">
    <text evidence="1">Belongs to the protein kinase superfamily. CAMK Ser/Thr protein kinase family. CHEK2 subfamily.</text>
</comment>
<dbReference type="SMART" id="SM00220">
    <property type="entry name" value="S_TKc"/>
    <property type="match status" value="1"/>
</dbReference>
<dbReference type="SMART" id="SM00240">
    <property type="entry name" value="FHA"/>
    <property type="match status" value="1"/>
</dbReference>
<feature type="signal peptide" evidence="7">
    <location>
        <begin position="1"/>
        <end position="19"/>
    </location>
</feature>
<dbReference type="PROSITE" id="PS50011">
    <property type="entry name" value="PROTEIN_KINASE_DOM"/>
    <property type="match status" value="1"/>
</dbReference>
<evidence type="ECO:0000256" key="6">
    <source>
        <dbReference type="ARBA" id="ARBA00048679"/>
    </source>
</evidence>
<dbReference type="EMBL" id="LN868506">
    <property type="protein sequence ID" value="CRX79050.1"/>
    <property type="molecule type" value="Genomic_DNA"/>
</dbReference>
<dbReference type="PROSITE" id="PS50006">
    <property type="entry name" value="FHA_DOMAIN"/>
    <property type="match status" value="1"/>
</dbReference>
<dbReference type="SUPFAM" id="SSF49879">
    <property type="entry name" value="SMAD/FHA domain"/>
    <property type="match status" value="1"/>
</dbReference>
<keyword evidence="4" id="KW-0808">Transferase</keyword>
<organism evidence="10">
    <name type="scientific">Leucosporidium scottii</name>
    <dbReference type="NCBI Taxonomy" id="5278"/>
    <lineage>
        <taxon>Eukaryota</taxon>
        <taxon>Fungi</taxon>
        <taxon>Dikarya</taxon>
        <taxon>Basidiomycota</taxon>
        <taxon>Pucciniomycotina</taxon>
        <taxon>Microbotryomycetes</taxon>
        <taxon>Leucosporidiales</taxon>
        <taxon>Leucosporidium</taxon>
    </lineage>
</organism>
<evidence type="ECO:0000256" key="3">
    <source>
        <dbReference type="ARBA" id="ARBA00022527"/>
    </source>
</evidence>
<evidence type="ECO:0000313" key="10">
    <source>
        <dbReference type="EMBL" id="CRX79050.1"/>
    </source>
</evidence>
<dbReference type="Pfam" id="PF00069">
    <property type="entry name" value="Pkinase"/>
    <property type="match status" value="1"/>
</dbReference>
<accession>A0A0H5FTN4</accession>
<dbReference type="Pfam" id="PF00498">
    <property type="entry name" value="FHA"/>
    <property type="match status" value="1"/>
</dbReference>
<protein>
    <recommendedName>
        <fullName evidence="2">non-specific serine/threonine protein kinase</fullName>
        <ecNumber evidence="2">2.7.11.1</ecNumber>
    </recommendedName>
</protein>
<dbReference type="Gene3D" id="1.10.510.10">
    <property type="entry name" value="Transferase(Phosphotransferase) domain 1"/>
    <property type="match status" value="1"/>
</dbReference>
<dbReference type="GO" id="GO:0005737">
    <property type="term" value="C:cytoplasm"/>
    <property type="evidence" value="ECO:0007669"/>
    <property type="project" value="TreeGrafter"/>
</dbReference>
<evidence type="ECO:0000256" key="5">
    <source>
        <dbReference type="ARBA" id="ARBA00047899"/>
    </source>
</evidence>
<dbReference type="AlphaFoldDB" id="A0A0H5FTN4"/>
<dbReference type="InterPro" id="IPR000253">
    <property type="entry name" value="FHA_dom"/>
</dbReference>
<feature type="domain" description="FHA" evidence="8">
    <location>
        <begin position="14"/>
        <end position="67"/>
    </location>
</feature>
<dbReference type="Gene3D" id="3.30.200.20">
    <property type="entry name" value="Phosphorylase Kinase, domain 1"/>
    <property type="match status" value="1"/>
</dbReference>
<name>A0A0H5FTN4_9BASI</name>
<dbReference type="GO" id="GO:0005634">
    <property type="term" value="C:nucleus"/>
    <property type="evidence" value="ECO:0007669"/>
    <property type="project" value="TreeGrafter"/>
</dbReference>
<feature type="non-terminal residue" evidence="10">
    <location>
        <position position="1"/>
    </location>
</feature>
<dbReference type="InterPro" id="IPR008271">
    <property type="entry name" value="Ser/Thr_kinase_AS"/>
</dbReference>
<evidence type="ECO:0000256" key="7">
    <source>
        <dbReference type="SAM" id="SignalP"/>
    </source>
</evidence>
<dbReference type="EC" id="2.7.11.1" evidence="2"/>
<evidence type="ECO:0000256" key="2">
    <source>
        <dbReference type="ARBA" id="ARBA00012513"/>
    </source>
</evidence>
<dbReference type="GO" id="GO:0005524">
    <property type="term" value="F:ATP binding"/>
    <property type="evidence" value="ECO:0007669"/>
    <property type="project" value="InterPro"/>
</dbReference>
<sequence>MRSFPLILSLASTFWIGRSPLCDYTINHPSTSSKHCRIYAFEADTGDILVCLEDVSTNGTMHNNRRVHKSTVVLCDGDKVDIAGQVLRFSQPRRETASQSQSTGSSKTEKIGDYLVFDRKIGSGAFSVVHLALNVKTLKQEACKKILRKKKVGDNVANVQREVAILKNLSHPNINKVEDVVISDLNVSIFLQLSVALIHLGQINQSSLTTLSHSVSGGDLFGYLIKQGTLSGAESKWILFQLLLGLEYLHTEKNIAHRDLKLENVILAGHGPFPKRDQVLLADFGQARFATDAFSSLKGTITYMAPEQLTFWTRRGGYDGKRADCWSLGIILAMLLAGCHPFEAWLTKSQLSLESQGATALSMFGETAREDFENNSKDLHTCRSVVEGELMLPEHLKFGSEDGLARSLISHLLAPDPAQRATARQALNSEWIVNSQAELEGLYKKIVPA</sequence>
<feature type="chain" id="PRO_5005219214" description="non-specific serine/threonine protein kinase" evidence="7">
    <location>
        <begin position="20"/>
        <end position="449"/>
    </location>
</feature>
<keyword evidence="3" id="KW-0723">Serine/threonine-protein kinase</keyword>
<dbReference type="InterPro" id="IPR011009">
    <property type="entry name" value="Kinase-like_dom_sf"/>
</dbReference>
<dbReference type="GO" id="GO:0051598">
    <property type="term" value="P:meiotic recombination checkpoint signaling"/>
    <property type="evidence" value="ECO:0007669"/>
    <property type="project" value="TreeGrafter"/>
</dbReference>
<dbReference type="PANTHER" id="PTHR44167">
    <property type="entry name" value="OVARIAN-SPECIFIC SERINE/THREONINE-PROTEIN KINASE LOK-RELATED"/>
    <property type="match status" value="1"/>
</dbReference>
<dbReference type="PANTHER" id="PTHR44167:SF24">
    <property type="entry name" value="SERINE_THREONINE-PROTEIN KINASE CHK2"/>
    <property type="match status" value="1"/>
</dbReference>
<evidence type="ECO:0000259" key="8">
    <source>
        <dbReference type="PROSITE" id="PS50006"/>
    </source>
</evidence>
<dbReference type="Gene3D" id="2.60.200.20">
    <property type="match status" value="1"/>
</dbReference>
<evidence type="ECO:0000259" key="9">
    <source>
        <dbReference type="PROSITE" id="PS50011"/>
    </source>
</evidence>
<proteinExistence type="inferred from homology"/>
<dbReference type="PROSITE" id="PS00108">
    <property type="entry name" value="PROTEIN_KINASE_ST"/>
    <property type="match status" value="1"/>
</dbReference>
<dbReference type="InterPro" id="IPR000719">
    <property type="entry name" value="Prot_kinase_dom"/>
</dbReference>
<comment type="catalytic activity">
    <reaction evidence="5">
        <text>L-threonyl-[protein] + ATP = O-phospho-L-threonyl-[protein] + ADP + H(+)</text>
        <dbReference type="Rhea" id="RHEA:46608"/>
        <dbReference type="Rhea" id="RHEA-COMP:11060"/>
        <dbReference type="Rhea" id="RHEA-COMP:11605"/>
        <dbReference type="ChEBI" id="CHEBI:15378"/>
        <dbReference type="ChEBI" id="CHEBI:30013"/>
        <dbReference type="ChEBI" id="CHEBI:30616"/>
        <dbReference type="ChEBI" id="CHEBI:61977"/>
        <dbReference type="ChEBI" id="CHEBI:456216"/>
        <dbReference type="EC" id="2.7.11.1"/>
    </reaction>
</comment>
<keyword evidence="4" id="KW-0418">Kinase</keyword>